<reference evidence="1" key="1">
    <citation type="submission" date="2013-07" db="EMBL/GenBank/DDBJ databases">
        <title>The genome of Eucalyptus grandis.</title>
        <authorList>
            <person name="Schmutz J."/>
            <person name="Hayes R."/>
            <person name="Myburg A."/>
            <person name="Tuskan G."/>
            <person name="Grattapaglia D."/>
            <person name="Rokhsar D.S."/>
        </authorList>
    </citation>
    <scope>NUCLEOTIDE SEQUENCE</scope>
    <source>
        <tissue evidence="1">Leaf extractions</tissue>
    </source>
</reference>
<dbReference type="AlphaFoldDB" id="A0A059BGB4"/>
<organism evidence="1">
    <name type="scientific">Eucalyptus grandis</name>
    <name type="common">Flooded gum</name>
    <dbReference type="NCBI Taxonomy" id="71139"/>
    <lineage>
        <taxon>Eukaryota</taxon>
        <taxon>Viridiplantae</taxon>
        <taxon>Streptophyta</taxon>
        <taxon>Embryophyta</taxon>
        <taxon>Tracheophyta</taxon>
        <taxon>Spermatophyta</taxon>
        <taxon>Magnoliopsida</taxon>
        <taxon>eudicotyledons</taxon>
        <taxon>Gunneridae</taxon>
        <taxon>Pentapetalae</taxon>
        <taxon>rosids</taxon>
        <taxon>malvids</taxon>
        <taxon>Myrtales</taxon>
        <taxon>Myrtaceae</taxon>
        <taxon>Myrtoideae</taxon>
        <taxon>Eucalypteae</taxon>
        <taxon>Eucalyptus</taxon>
    </lineage>
</organism>
<name>A0A059BGB4_EUCGR</name>
<protein>
    <submittedName>
        <fullName evidence="1">Uncharacterized protein</fullName>
    </submittedName>
</protein>
<evidence type="ECO:0000313" key="1">
    <source>
        <dbReference type="EMBL" id="KCW65267.1"/>
    </source>
</evidence>
<dbReference type="InParanoid" id="A0A059BGB4"/>
<dbReference type="EMBL" id="KK198759">
    <property type="protein sequence ID" value="KCW65267.1"/>
    <property type="molecule type" value="Genomic_DNA"/>
</dbReference>
<dbReference type="Gramene" id="KCW65267">
    <property type="protein sequence ID" value="KCW65267"/>
    <property type="gene ID" value="EUGRSUZ_G02734"/>
</dbReference>
<sequence length="71" mass="8330">MYLTFFSFKFREGFEPRRGGRHHRPLRGPPHAHRPSLTPSFVMDCTIVPMICIIDLVHSSSKFDGYEMYNN</sequence>
<gene>
    <name evidence="1" type="ORF">EUGRSUZ_G02734</name>
</gene>
<accession>A0A059BGB4</accession>
<proteinExistence type="predicted"/>